<evidence type="ECO:0000256" key="2">
    <source>
        <dbReference type="ARBA" id="ARBA00006734"/>
    </source>
</evidence>
<protein>
    <recommendedName>
        <fullName evidence="9">Protein farnesyltransferase/geranylgeranyltransferase type-1 subunit alpha</fullName>
        <ecNumber evidence="4">2.5.1.58</ecNumber>
        <ecNumber evidence="3">2.5.1.59</ecNumber>
    </recommendedName>
    <alternativeName>
        <fullName evidence="12">CAAX farnesyltransferase subunit alpha</fullName>
    </alternativeName>
    <alternativeName>
        <fullName evidence="11">FTase-alpha</fullName>
    </alternativeName>
    <alternativeName>
        <fullName evidence="10">Ras proteins prenyltransferase subunit alpha</fullName>
    </alternativeName>
    <alternativeName>
        <fullName evidence="13">Type I protein geranyl-geranyltransferase subunit alpha</fullName>
    </alternativeName>
</protein>
<feature type="region of interest" description="Disordered" evidence="14">
    <location>
        <begin position="1"/>
        <end position="53"/>
    </location>
</feature>
<sequence>MPPKGKAQKPKGPETSKAPSTAPAPQQAASPALSAPPANVKQRSQQRFDESRPYEVARQKVGLSGLSPAEQVGWISARFARSNAVARSRLGPKSQRELWRHVNEANLPVRALKKDPFWGRDRNGRDVGEYNLAQFDDRTAKRIALTALEVSSRAFGDLRERANRGPRDETSGLVVTETEVQEERVRRASMATLRKELYGEKMTGKLAQDPEWDDVEPIPYEEPAVALAAIAYPEEYAEAISYLRAVMQKKECSPRCLRLTEHIISMNPSHYTVWLYRASNIFALKLPFLDELNWLNSVALENLKNYQIWHHRHLLIENYYPKIADSPSAIADLAASEQEFLATILAEDTKNYHVWSYRSYLVSKLGLWGNADELAAMESMIRDDVRNNSAWSHRFYIIFSNPEHSTPGTASTEPDPRAPPDIVDREIQFAQDRIYLAPQNQSPWIYLRGVLVKGGRKLASVEKFVEEFITGLEEQGSKEDIQSTHALDLLAEIYAEKGDKKKADLCLRRLGDKWDRIRVGYWEWRRKCLGTPGGEVVAQA</sequence>
<evidence type="ECO:0000256" key="3">
    <source>
        <dbReference type="ARBA" id="ARBA00012700"/>
    </source>
</evidence>
<dbReference type="PANTHER" id="PTHR11129:SF1">
    <property type="entry name" value="PROTEIN FARNESYLTRANSFERASE_GERANYLGERANYLTRANSFERASE TYPE-1 SUBUNIT ALPHA"/>
    <property type="match status" value="1"/>
</dbReference>
<dbReference type="EC" id="2.5.1.59" evidence="3"/>
<evidence type="ECO:0000256" key="7">
    <source>
        <dbReference type="ARBA" id="ARBA00022737"/>
    </source>
</evidence>
<comment type="cofactor">
    <cofactor evidence="1">
        <name>Mg(2+)</name>
        <dbReference type="ChEBI" id="CHEBI:18420"/>
    </cofactor>
</comment>
<keyword evidence="7" id="KW-0677">Repeat</keyword>
<dbReference type="GO" id="GO:0005965">
    <property type="term" value="C:protein farnesyltransferase complex"/>
    <property type="evidence" value="ECO:0007669"/>
    <property type="project" value="TreeGrafter"/>
</dbReference>
<gene>
    <name evidence="15" type="ORF">B0H63DRAFT_247026</name>
</gene>
<feature type="compositionally biased region" description="Low complexity" evidence="14">
    <location>
        <begin position="18"/>
        <end position="38"/>
    </location>
</feature>
<dbReference type="SUPFAM" id="SSF48439">
    <property type="entry name" value="Protein prenylyltransferase"/>
    <property type="match status" value="1"/>
</dbReference>
<evidence type="ECO:0000256" key="9">
    <source>
        <dbReference type="ARBA" id="ARBA00040965"/>
    </source>
</evidence>
<evidence type="ECO:0000256" key="12">
    <source>
        <dbReference type="ARBA" id="ARBA00043086"/>
    </source>
</evidence>
<evidence type="ECO:0000256" key="6">
    <source>
        <dbReference type="ARBA" id="ARBA00022679"/>
    </source>
</evidence>
<reference evidence="15" key="1">
    <citation type="journal article" date="2023" name="Mol. Phylogenet. Evol.">
        <title>Genome-scale phylogeny and comparative genomics of the fungal order Sordariales.</title>
        <authorList>
            <person name="Hensen N."/>
            <person name="Bonometti L."/>
            <person name="Westerberg I."/>
            <person name="Brannstrom I.O."/>
            <person name="Guillou S."/>
            <person name="Cros-Aarteil S."/>
            <person name="Calhoun S."/>
            <person name="Haridas S."/>
            <person name="Kuo A."/>
            <person name="Mondo S."/>
            <person name="Pangilinan J."/>
            <person name="Riley R."/>
            <person name="LaButti K."/>
            <person name="Andreopoulos B."/>
            <person name="Lipzen A."/>
            <person name="Chen C."/>
            <person name="Yan M."/>
            <person name="Daum C."/>
            <person name="Ng V."/>
            <person name="Clum A."/>
            <person name="Steindorff A."/>
            <person name="Ohm R.A."/>
            <person name="Martin F."/>
            <person name="Silar P."/>
            <person name="Natvig D.O."/>
            <person name="Lalanne C."/>
            <person name="Gautier V."/>
            <person name="Ament-Velasquez S.L."/>
            <person name="Kruys A."/>
            <person name="Hutchinson M.I."/>
            <person name="Powell A.J."/>
            <person name="Barry K."/>
            <person name="Miller A.N."/>
            <person name="Grigoriev I.V."/>
            <person name="Debuchy R."/>
            <person name="Gladieux P."/>
            <person name="Hiltunen Thoren M."/>
            <person name="Johannesson H."/>
        </authorList>
    </citation>
    <scope>NUCLEOTIDE SEQUENCE</scope>
    <source>
        <strain evidence="15">CBS 232.78</strain>
    </source>
</reference>
<evidence type="ECO:0000256" key="5">
    <source>
        <dbReference type="ARBA" id="ARBA00022602"/>
    </source>
</evidence>
<dbReference type="GO" id="GO:0005953">
    <property type="term" value="C:CAAX-protein geranylgeranyltransferase complex"/>
    <property type="evidence" value="ECO:0007669"/>
    <property type="project" value="TreeGrafter"/>
</dbReference>
<reference evidence="15" key="2">
    <citation type="submission" date="2023-06" db="EMBL/GenBank/DDBJ databases">
        <authorList>
            <consortium name="Lawrence Berkeley National Laboratory"/>
            <person name="Haridas S."/>
            <person name="Hensen N."/>
            <person name="Bonometti L."/>
            <person name="Westerberg I."/>
            <person name="Brannstrom I.O."/>
            <person name="Guillou S."/>
            <person name="Cros-Aarteil S."/>
            <person name="Calhoun S."/>
            <person name="Kuo A."/>
            <person name="Mondo S."/>
            <person name="Pangilinan J."/>
            <person name="Riley R."/>
            <person name="LaButti K."/>
            <person name="Andreopoulos B."/>
            <person name="Lipzen A."/>
            <person name="Chen C."/>
            <person name="Yanf M."/>
            <person name="Daum C."/>
            <person name="Ng V."/>
            <person name="Clum A."/>
            <person name="Steindorff A."/>
            <person name="Ohm R."/>
            <person name="Martin F."/>
            <person name="Silar P."/>
            <person name="Natvig D."/>
            <person name="Lalanne C."/>
            <person name="Gautier V."/>
            <person name="Ament-velasquez S.L."/>
            <person name="Kruys A."/>
            <person name="Hutchinson M.I."/>
            <person name="Powell A.J."/>
            <person name="Barry K."/>
            <person name="Miller A.N."/>
            <person name="Grigoriev I.V."/>
            <person name="Debuchy R."/>
            <person name="Gladieux P."/>
            <person name="Thoren M.H."/>
            <person name="Johannesson H."/>
        </authorList>
    </citation>
    <scope>NUCLEOTIDE SEQUENCE</scope>
    <source>
        <strain evidence="15">CBS 232.78</strain>
    </source>
</reference>
<dbReference type="Pfam" id="PF01239">
    <property type="entry name" value="PPTA"/>
    <property type="match status" value="5"/>
</dbReference>
<evidence type="ECO:0000256" key="14">
    <source>
        <dbReference type="SAM" id="MobiDB-lite"/>
    </source>
</evidence>
<dbReference type="InterPro" id="IPR002088">
    <property type="entry name" value="Prenyl_trans_a"/>
</dbReference>
<dbReference type="EMBL" id="JAULSW010000006">
    <property type="protein sequence ID" value="KAK3378420.1"/>
    <property type="molecule type" value="Genomic_DNA"/>
</dbReference>
<dbReference type="AlphaFoldDB" id="A0AAE0NCJ0"/>
<comment type="similarity">
    <text evidence="2">Belongs to the protein prenyltransferase subunit alpha family.</text>
</comment>
<dbReference type="Gene3D" id="1.25.40.120">
    <property type="entry name" value="Protein prenylyltransferase"/>
    <property type="match status" value="1"/>
</dbReference>
<dbReference type="PANTHER" id="PTHR11129">
    <property type="entry name" value="PROTEIN FARNESYLTRANSFERASE ALPHA SUBUNIT/RAB GERANYLGERANYL TRANSFERASE ALPHA SUBUNIT"/>
    <property type="match status" value="1"/>
</dbReference>
<dbReference type="GO" id="GO:0004662">
    <property type="term" value="F:CAAX-protein geranylgeranyltransferase activity"/>
    <property type="evidence" value="ECO:0007669"/>
    <property type="project" value="UniProtKB-EC"/>
</dbReference>
<dbReference type="GO" id="GO:0004660">
    <property type="term" value="F:protein farnesyltransferase activity"/>
    <property type="evidence" value="ECO:0007669"/>
    <property type="project" value="UniProtKB-EC"/>
</dbReference>
<proteinExistence type="inferred from homology"/>
<dbReference type="PROSITE" id="PS51147">
    <property type="entry name" value="PFTA"/>
    <property type="match status" value="5"/>
</dbReference>
<evidence type="ECO:0000256" key="13">
    <source>
        <dbReference type="ARBA" id="ARBA00043219"/>
    </source>
</evidence>
<keyword evidence="6" id="KW-0808">Transferase</keyword>
<keyword evidence="16" id="KW-1185">Reference proteome</keyword>
<comment type="caution">
    <text evidence="15">The sequence shown here is derived from an EMBL/GenBank/DDBJ whole genome shotgun (WGS) entry which is preliminary data.</text>
</comment>
<dbReference type="Proteomes" id="UP001285441">
    <property type="component" value="Unassembled WGS sequence"/>
</dbReference>
<name>A0AAE0NCJ0_9PEZI</name>
<evidence type="ECO:0000256" key="8">
    <source>
        <dbReference type="ARBA" id="ARBA00022842"/>
    </source>
</evidence>
<accession>A0AAE0NCJ0</accession>
<organism evidence="15 16">
    <name type="scientific">Podospora didyma</name>
    <dbReference type="NCBI Taxonomy" id="330526"/>
    <lineage>
        <taxon>Eukaryota</taxon>
        <taxon>Fungi</taxon>
        <taxon>Dikarya</taxon>
        <taxon>Ascomycota</taxon>
        <taxon>Pezizomycotina</taxon>
        <taxon>Sordariomycetes</taxon>
        <taxon>Sordariomycetidae</taxon>
        <taxon>Sordariales</taxon>
        <taxon>Podosporaceae</taxon>
        <taxon>Podospora</taxon>
    </lineage>
</organism>
<evidence type="ECO:0000256" key="4">
    <source>
        <dbReference type="ARBA" id="ARBA00012702"/>
    </source>
</evidence>
<evidence type="ECO:0000256" key="1">
    <source>
        <dbReference type="ARBA" id="ARBA00001946"/>
    </source>
</evidence>
<keyword evidence="8" id="KW-0460">Magnesium</keyword>
<evidence type="ECO:0000313" key="15">
    <source>
        <dbReference type="EMBL" id="KAK3378420.1"/>
    </source>
</evidence>
<keyword evidence="5" id="KW-0637">Prenyltransferase</keyword>
<dbReference type="EC" id="2.5.1.58" evidence="4"/>
<evidence type="ECO:0000256" key="11">
    <source>
        <dbReference type="ARBA" id="ARBA00042436"/>
    </source>
</evidence>
<evidence type="ECO:0000313" key="16">
    <source>
        <dbReference type="Proteomes" id="UP001285441"/>
    </source>
</evidence>
<evidence type="ECO:0000256" key="10">
    <source>
        <dbReference type="ARBA" id="ARBA00041392"/>
    </source>
</evidence>